<dbReference type="GO" id="GO:0006364">
    <property type="term" value="P:rRNA processing"/>
    <property type="evidence" value="ECO:0007669"/>
    <property type="project" value="TreeGrafter"/>
</dbReference>
<dbReference type="GO" id="GO:0030677">
    <property type="term" value="C:ribonuclease P complex"/>
    <property type="evidence" value="ECO:0007669"/>
    <property type="project" value="InterPro"/>
</dbReference>
<dbReference type="PANTHER" id="PTHR13348">
    <property type="entry name" value="RIBONUCLEASE P SUBUNIT P29"/>
    <property type="match status" value="1"/>
</dbReference>
<comment type="subcellular location">
    <subcellularLocation>
        <location evidence="2">Nucleus</location>
    </subcellularLocation>
</comment>
<keyword evidence="6" id="KW-1185">Reference proteome</keyword>
<proteinExistence type="inferred from homology"/>
<comment type="similarity">
    <text evidence="3">Belongs to the eukaryotic/archaeal RNase P protein component 1 family.</text>
</comment>
<dbReference type="WBParaSite" id="PTRK_0001221000.1">
    <property type="protein sequence ID" value="PTRK_0001221000.1"/>
    <property type="gene ID" value="PTRK_0001221000"/>
</dbReference>
<protein>
    <recommendedName>
        <fullName evidence="4">Ribonuclease P protein subunit p29</fullName>
    </recommendedName>
</protein>
<dbReference type="GO" id="GO:0005634">
    <property type="term" value="C:nucleus"/>
    <property type="evidence" value="ECO:0007669"/>
    <property type="project" value="UniProtKB-SubCell"/>
</dbReference>
<dbReference type="STRING" id="131310.A0A0N4ZUE7"/>
<dbReference type="GO" id="GO:0000172">
    <property type="term" value="C:ribonuclease MRP complex"/>
    <property type="evidence" value="ECO:0007669"/>
    <property type="project" value="InterPro"/>
</dbReference>
<name>A0A0N4ZUE7_PARTI</name>
<reference evidence="7" key="1">
    <citation type="submission" date="2017-02" db="UniProtKB">
        <authorList>
            <consortium name="WormBaseParasite"/>
        </authorList>
    </citation>
    <scope>IDENTIFICATION</scope>
</reference>
<evidence type="ECO:0000313" key="7">
    <source>
        <dbReference type="WBParaSite" id="PTRK_0001221000.1"/>
    </source>
</evidence>
<dbReference type="InterPro" id="IPR023534">
    <property type="entry name" value="Rof/RNase_P-like"/>
</dbReference>
<dbReference type="InterPro" id="IPR036980">
    <property type="entry name" value="RNase_P/MRP_Rpp29_sf"/>
</dbReference>
<dbReference type="Gene3D" id="2.30.30.210">
    <property type="entry name" value="Ribonuclease P/MRP, subunit p29"/>
    <property type="match status" value="1"/>
</dbReference>
<dbReference type="AlphaFoldDB" id="A0A0N4ZUE7"/>
<dbReference type="GO" id="GO:0001682">
    <property type="term" value="P:tRNA 5'-leader removal"/>
    <property type="evidence" value="ECO:0007669"/>
    <property type="project" value="InterPro"/>
</dbReference>
<dbReference type="SMART" id="SM00538">
    <property type="entry name" value="POP4"/>
    <property type="match status" value="1"/>
</dbReference>
<dbReference type="InterPro" id="IPR002730">
    <property type="entry name" value="Rpp29/RNP1"/>
</dbReference>
<evidence type="ECO:0000256" key="3">
    <source>
        <dbReference type="ARBA" id="ARBA00006181"/>
    </source>
</evidence>
<dbReference type="GO" id="GO:0033204">
    <property type="term" value="F:ribonuclease P RNA binding"/>
    <property type="evidence" value="ECO:0007669"/>
    <property type="project" value="InterPro"/>
</dbReference>
<sequence>MNLLPISSITSTTDKEHFFVTERHTEQNKKSQKSQKENFFRRGGKLTNGDGITYATFLEIYKLWLEYFNNIMGNGTFKADERLLKLDYHGCLLLVTHSKNKSHIGIHGFVVNESRQTFQLITKKDKLKIIPKQGTIFQFVVNKKIYVLFGNAMQQKSFARGKKPKMVGEIPFLICR</sequence>
<accession>A0A0N4ZUE7</accession>
<dbReference type="SUPFAM" id="SSF101744">
    <property type="entry name" value="Rof/RNase P subunit-like"/>
    <property type="match status" value="1"/>
</dbReference>
<dbReference type="InterPro" id="IPR016848">
    <property type="entry name" value="RNase_P/MRP_Rpp29-subunit"/>
</dbReference>
<evidence type="ECO:0000256" key="4">
    <source>
        <dbReference type="ARBA" id="ARBA00016225"/>
    </source>
</evidence>
<comment type="subunit">
    <text evidence="5">Component of nuclear RNase P and RNase MRP ribonucleoproteins. RNase P consists of a catalytic RNA moiety and 10 different protein chains; POP1, POP4, POP5, POP7, RPP14, RPP21, RPP25, RPP30, RPP38 and RPP40. Within the RNase P complex, POP1, POP7 and RPP25 form the 'finger' subcomplex, POP5, RPP14, RPP40 and homodimeric RPP30 form the 'palm' subcomplex, and RPP21, POP4 and RPP38 form the 'wrist' subcomplex. All subunits of the RNase P complex interact with the catalytic RNA. Several subunits of RNase P are also part of the RNase MRP complex. RNase MRP consists of a catalytic RNA moiety and about 8 protein subunits; POP1, POP7, RPP25, RPP30, RPP38, RPP40 and possibly also POP4 and POP5.</text>
</comment>
<organism evidence="6 7">
    <name type="scientific">Parastrongyloides trichosuri</name>
    <name type="common">Possum-specific nematode worm</name>
    <dbReference type="NCBI Taxonomy" id="131310"/>
    <lineage>
        <taxon>Eukaryota</taxon>
        <taxon>Metazoa</taxon>
        <taxon>Ecdysozoa</taxon>
        <taxon>Nematoda</taxon>
        <taxon>Chromadorea</taxon>
        <taxon>Rhabditida</taxon>
        <taxon>Tylenchina</taxon>
        <taxon>Panagrolaimomorpha</taxon>
        <taxon>Strongyloidoidea</taxon>
        <taxon>Strongyloididae</taxon>
        <taxon>Parastrongyloides</taxon>
    </lineage>
</organism>
<evidence type="ECO:0000256" key="5">
    <source>
        <dbReference type="ARBA" id="ARBA00046486"/>
    </source>
</evidence>
<evidence type="ECO:0000313" key="6">
    <source>
        <dbReference type="Proteomes" id="UP000038045"/>
    </source>
</evidence>
<comment type="function">
    <text evidence="1">Component of ribonuclease P, a ribonucleoprotein complex that generates mature tRNA molecules by cleaving their 5'-ends.</text>
</comment>
<dbReference type="PANTHER" id="PTHR13348:SF0">
    <property type="entry name" value="RIBONUCLEASE P PROTEIN SUBUNIT P29"/>
    <property type="match status" value="1"/>
</dbReference>
<dbReference type="Proteomes" id="UP000038045">
    <property type="component" value="Unplaced"/>
</dbReference>
<evidence type="ECO:0000256" key="2">
    <source>
        <dbReference type="ARBA" id="ARBA00004123"/>
    </source>
</evidence>
<dbReference type="Pfam" id="PF01868">
    <property type="entry name" value="RNase_P-MRP_p29"/>
    <property type="match status" value="1"/>
</dbReference>
<evidence type="ECO:0000256" key="1">
    <source>
        <dbReference type="ARBA" id="ARBA00002435"/>
    </source>
</evidence>